<evidence type="ECO:0000256" key="1">
    <source>
        <dbReference type="SAM" id="SignalP"/>
    </source>
</evidence>
<dbReference type="EMBL" id="CP000698">
    <property type="protein sequence ID" value="ABQ28177.1"/>
    <property type="molecule type" value="Genomic_DNA"/>
</dbReference>
<dbReference type="Proteomes" id="UP000006695">
    <property type="component" value="Chromosome"/>
</dbReference>
<feature type="chain" id="PRO_5002681516" evidence="1">
    <location>
        <begin position="22"/>
        <end position="250"/>
    </location>
</feature>
<sequence>MRKQFFVALCLGLLFAGNAAARDINFITGLAQGEFKDLSKEAGAAIAYRNTAPAAPLGITGFDAGVEVSAVDIKTGNQNYWEKAFGDKAPSFLYIPKIRVRKGLPFGIDVGAMYSYVPDSNIKIYGAEVSKAILEGSAATPALGVRATYTRLAGVNDLSLQTVGVDASISKGFLIFTPYAGVGGIWIDSEAKGALKAGTLPGGIPLAEEKIWQPRGFAGIKITPLPLIGITAEAEYSARPIYSLKAAVNF</sequence>
<evidence type="ECO:0000313" key="3">
    <source>
        <dbReference type="Proteomes" id="UP000006695"/>
    </source>
</evidence>
<keyword evidence="1" id="KW-0732">Signal</keyword>
<evidence type="ECO:0000313" key="2">
    <source>
        <dbReference type="EMBL" id="ABQ28177.1"/>
    </source>
</evidence>
<dbReference type="KEGG" id="gur:Gura_4033"/>
<name>A5G8Q9_GEOUR</name>
<accession>A5G8Q9</accession>
<dbReference type="STRING" id="351605.Gura_4033"/>
<dbReference type="AlphaFoldDB" id="A5G8Q9"/>
<dbReference type="RefSeq" id="WP_011940814.1">
    <property type="nucleotide sequence ID" value="NC_009483.1"/>
</dbReference>
<proteinExistence type="predicted"/>
<reference evidence="2 3" key="1">
    <citation type="submission" date="2007-05" db="EMBL/GenBank/DDBJ databases">
        <title>Complete sequence of Geobacter uraniireducens Rf4.</title>
        <authorList>
            <consortium name="US DOE Joint Genome Institute"/>
            <person name="Copeland A."/>
            <person name="Lucas S."/>
            <person name="Lapidus A."/>
            <person name="Barry K."/>
            <person name="Detter J.C."/>
            <person name="Glavina del Rio T."/>
            <person name="Hammon N."/>
            <person name="Israni S."/>
            <person name="Dalin E."/>
            <person name="Tice H."/>
            <person name="Pitluck S."/>
            <person name="Chertkov O."/>
            <person name="Brettin T."/>
            <person name="Bruce D."/>
            <person name="Han C."/>
            <person name="Schmutz J."/>
            <person name="Larimer F."/>
            <person name="Land M."/>
            <person name="Hauser L."/>
            <person name="Kyrpides N."/>
            <person name="Mikhailova N."/>
            <person name="Shelobolina E."/>
            <person name="Aklujkar M."/>
            <person name="Lovley D."/>
            <person name="Richardson P."/>
        </authorList>
    </citation>
    <scope>NUCLEOTIDE SEQUENCE [LARGE SCALE GENOMIC DNA]</scope>
    <source>
        <strain evidence="2 3">Rf4</strain>
    </source>
</reference>
<dbReference type="HOGENOM" id="CLU_1114561_0_0_7"/>
<protein>
    <submittedName>
        <fullName evidence="2">Uncharacterized protein</fullName>
    </submittedName>
</protein>
<feature type="signal peptide" evidence="1">
    <location>
        <begin position="1"/>
        <end position="21"/>
    </location>
</feature>
<keyword evidence="3" id="KW-1185">Reference proteome</keyword>
<organism evidence="2 3">
    <name type="scientific">Geotalea uraniireducens (strain Rf4)</name>
    <name type="common">Geobacter uraniireducens</name>
    <dbReference type="NCBI Taxonomy" id="351605"/>
    <lineage>
        <taxon>Bacteria</taxon>
        <taxon>Pseudomonadati</taxon>
        <taxon>Thermodesulfobacteriota</taxon>
        <taxon>Desulfuromonadia</taxon>
        <taxon>Geobacterales</taxon>
        <taxon>Geobacteraceae</taxon>
        <taxon>Geotalea</taxon>
    </lineage>
</organism>
<gene>
    <name evidence="2" type="ordered locus">Gura_4033</name>
</gene>
<dbReference type="OrthoDB" id="5394858at2"/>